<dbReference type="EMBL" id="RXHU01000110">
    <property type="protein sequence ID" value="RTE02860.1"/>
    <property type="molecule type" value="Genomic_DNA"/>
</dbReference>
<comment type="similarity">
    <text evidence="2 15">Belongs to the nitrite and sulfite reductase 4Fe-4S domain family.</text>
</comment>
<dbReference type="GO" id="GO:0046872">
    <property type="term" value="F:metal ion binding"/>
    <property type="evidence" value="ECO:0007669"/>
    <property type="project" value="UniProtKB-KW"/>
</dbReference>
<comment type="caution">
    <text evidence="18">The sequence shown here is derived from an EMBL/GenBank/DDBJ whole genome shotgun (WGS) entry which is preliminary data.</text>
</comment>
<dbReference type="SUPFAM" id="SSF56014">
    <property type="entry name" value="Nitrite and sulphite reductase 4Fe-4S domain-like"/>
    <property type="match status" value="2"/>
</dbReference>
<evidence type="ECO:0000256" key="5">
    <source>
        <dbReference type="ARBA" id="ARBA00022617"/>
    </source>
</evidence>
<keyword evidence="3 15" id="KW-0004">4Fe-4S</keyword>
<keyword evidence="5 15" id="KW-0349">Heme</keyword>
<comment type="cofactor">
    <cofactor evidence="15">
        <name>[4Fe-4S] cluster</name>
        <dbReference type="ChEBI" id="CHEBI:49883"/>
    </cofactor>
    <text evidence="15">Binds 1 [4Fe-4S] cluster per subunit.</text>
</comment>
<dbReference type="InterPro" id="IPR006066">
    <property type="entry name" value="NO2/SO3_Rdtase_FeS/sirohaem_BS"/>
</dbReference>
<keyword evidence="9 15" id="KW-0408">Iron</keyword>
<dbReference type="FunFam" id="3.30.413.10:FF:000004">
    <property type="entry name" value="Sulfite reductase [NADPH] hemoprotein beta-component"/>
    <property type="match status" value="1"/>
</dbReference>
<evidence type="ECO:0000256" key="1">
    <source>
        <dbReference type="ARBA" id="ARBA00004774"/>
    </source>
</evidence>
<dbReference type="OrthoDB" id="9803707at2"/>
<dbReference type="AlphaFoldDB" id="A0A3R9ZZV0"/>
<protein>
    <recommendedName>
        <fullName evidence="15">Sulfite reductase [NADPH] hemoprotein beta-component</fullName>
        <shortName evidence="15">SiR-HP</shortName>
        <shortName evidence="15">SiRHP</shortName>
        <ecNumber evidence="15">1.8.1.2</ecNumber>
    </recommendedName>
</protein>
<dbReference type="InterPro" id="IPR036136">
    <property type="entry name" value="Nit/Sulf_reduc_fer-like_dom_sf"/>
</dbReference>
<feature type="binding site" evidence="15">
    <location>
        <position position="483"/>
    </location>
    <ligand>
        <name>[4Fe-4S] cluster</name>
        <dbReference type="ChEBI" id="CHEBI:49883"/>
    </ligand>
</feature>
<feature type="binding site" evidence="15">
    <location>
        <position position="487"/>
    </location>
    <ligand>
        <name>[4Fe-4S] cluster</name>
        <dbReference type="ChEBI" id="CHEBI:49883"/>
    </ligand>
</feature>
<evidence type="ECO:0000259" key="16">
    <source>
        <dbReference type="Pfam" id="PF01077"/>
    </source>
</evidence>
<keyword evidence="10 15" id="KW-0411">Iron-sulfur</keyword>
<evidence type="ECO:0000256" key="11">
    <source>
        <dbReference type="ARBA" id="ARBA00023192"/>
    </source>
</evidence>
<dbReference type="GO" id="GO:0004783">
    <property type="term" value="F:sulfite reductase (NADPH) activity"/>
    <property type="evidence" value="ECO:0007669"/>
    <property type="project" value="UniProtKB-UniRule"/>
</dbReference>
<feature type="binding site" evidence="15">
    <location>
        <position position="438"/>
    </location>
    <ligand>
        <name>[4Fe-4S] cluster</name>
        <dbReference type="ChEBI" id="CHEBI:49883"/>
    </ligand>
</feature>
<evidence type="ECO:0000256" key="6">
    <source>
        <dbReference type="ARBA" id="ARBA00022723"/>
    </source>
</evidence>
<evidence type="ECO:0000256" key="8">
    <source>
        <dbReference type="ARBA" id="ARBA00023002"/>
    </source>
</evidence>
<dbReference type="NCBIfam" id="NF010029">
    <property type="entry name" value="PRK13504.1"/>
    <property type="match status" value="1"/>
</dbReference>
<keyword evidence="6 15" id="KW-0479">Metal-binding</keyword>
<evidence type="ECO:0000256" key="10">
    <source>
        <dbReference type="ARBA" id="ARBA00023014"/>
    </source>
</evidence>
<dbReference type="InterPro" id="IPR045854">
    <property type="entry name" value="NO2/SO3_Rdtase_4Fe4S_sf"/>
</dbReference>
<dbReference type="InterPro" id="IPR011786">
    <property type="entry name" value="CysI"/>
</dbReference>
<dbReference type="GO" id="GO:0000103">
    <property type="term" value="P:sulfate assimilation"/>
    <property type="evidence" value="ECO:0007669"/>
    <property type="project" value="UniProtKB-UniRule"/>
</dbReference>
<keyword evidence="8 15" id="KW-0560">Oxidoreductase</keyword>
<evidence type="ECO:0000256" key="3">
    <source>
        <dbReference type="ARBA" id="ARBA00022485"/>
    </source>
</evidence>
<dbReference type="Pfam" id="PF01077">
    <property type="entry name" value="NIR_SIR"/>
    <property type="match status" value="1"/>
</dbReference>
<evidence type="ECO:0000256" key="12">
    <source>
        <dbReference type="ARBA" id="ARBA00052219"/>
    </source>
</evidence>
<feature type="binding site" evidence="15">
    <location>
        <position position="444"/>
    </location>
    <ligand>
        <name>[4Fe-4S] cluster</name>
        <dbReference type="ChEBI" id="CHEBI:49883"/>
    </ligand>
</feature>
<feature type="domain" description="Nitrite/Sulfite reductase ferredoxin-like" evidence="17">
    <location>
        <begin position="356"/>
        <end position="419"/>
    </location>
</feature>
<gene>
    <name evidence="15 18" type="primary">cysI</name>
    <name evidence="18" type="ORF">EJQ19_28825</name>
</gene>
<comment type="function">
    <text evidence="13 15">Component of the sulfite reductase complex that catalyzes the 6-electron reduction of sulfite to sulfide. This is one of several activities required for the biosynthesis of L-cysteine from sulfate.</text>
</comment>
<keyword evidence="4 15" id="KW-0028">Amino-acid biosynthesis</keyword>
<dbReference type="GO" id="GO:0009337">
    <property type="term" value="C:sulfite reductase complex (NADPH)"/>
    <property type="evidence" value="ECO:0007669"/>
    <property type="project" value="InterPro"/>
</dbReference>
<reference evidence="18 19" key="1">
    <citation type="submission" date="2018-12" db="EMBL/GenBank/DDBJ databases">
        <title>Bacillus ochoae sp. nov., Paenibacillus whitsoniae sp. nov., Paenibacillus spiritus sp. nov. Isolated from the Mars Exploration Rover during spacecraft assembly.</title>
        <authorList>
            <person name="Seuylemezian A."/>
            <person name="Vaishampayan P."/>
        </authorList>
    </citation>
    <scope>NUCLEOTIDE SEQUENCE [LARGE SCALE GENOMIC DNA]</scope>
    <source>
        <strain evidence="18 19">MER 54</strain>
    </source>
</reference>
<evidence type="ECO:0000256" key="14">
    <source>
        <dbReference type="ARBA" id="ARBA00062253"/>
    </source>
</evidence>
<dbReference type="GO" id="GO:0050311">
    <property type="term" value="F:sulfite reductase (ferredoxin) activity"/>
    <property type="evidence" value="ECO:0007669"/>
    <property type="project" value="TreeGrafter"/>
</dbReference>
<dbReference type="Pfam" id="PF03460">
    <property type="entry name" value="NIR_SIR_ferr"/>
    <property type="match status" value="2"/>
</dbReference>
<evidence type="ECO:0000256" key="7">
    <source>
        <dbReference type="ARBA" id="ARBA00022857"/>
    </source>
</evidence>
<evidence type="ECO:0000256" key="13">
    <source>
        <dbReference type="ARBA" id="ARBA00057160"/>
    </source>
</evidence>
<evidence type="ECO:0000256" key="2">
    <source>
        <dbReference type="ARBA" id="ARBA00010429"/>
    </source>
</evidence>
<dbReference type="InterPro" id="IPR005117">
    <property type="entry name" value="NiRdtase/SiRdtase_haem-b_fer"/>
</dbReference>
<organism evidence="18 19">
    <name type="scientific">Paenibacillus whitsoniae</name>
    <dbReference type="NCBI Taxonomy" id="2496558"/>
    <lineage>
        <taxon>Bacteria</taxon>
        <taxon>Bacillati</taxon>
        <taxon>Bacillota</taxon>
        <taxon>Bacilli</taxon>
        <taxon>Bacillales</taxon>
        <taxon>Paenibacillaceae</taxon>
        <taxon>Paenibacillus</taxon>
    </lineage>
</organism>
<comment type="pathway">
    <text evidence="1 15">Sulfur metabolism; hydrogen sulfide biosynthesis; hydrogen sulfide from sulfite (NADPH route): step 1/1.</text>
</comment>
<keyword evidence="19" id="KW-1185">Reference proteome</keyword>
<dbReference type="GO" id="GO:0051539">
    <property type="term" value="F:4 iron, 4 sulfur cluster binding"/>
    <property type="evidence" value="ECO:0007669"/>
    <property type="project" value="UniProtKB-KW"/>
</dbReference>
<dbReference type="UniPathway" id="UPA00140">
    <property type="reaction ID" value="UER00207"/>
</dbReference>
<evidence type="ECO:0000313" key="18">
    <source>
        <dbReference type="EMBL" id="RTE02860.1"/>
    </source>
</evidence>
<dbReference type="GO" id="GO:0020037">
    <property type="term" value="F:heme binding"/>
    <property type="evidence" value="ECO:0007669"/>
    <property type="project" value="InterPro"/>
</dbReference>
<comment type="cofactor">
    <cofactor evidence="15">
        <name>siroheme</name>
        <dbReference type="ChEBI" id="CHEBI:60052"/>
    </cofactor>
    <text evidence="15">Binds 1 siroheme per subunit.</text>
</comment>
<dbReference type="InterPro" id="IPR006067">
    <property type="entry name" value="NO2/SO3_Rdtase_4Fe4S_dom"/>
</dbReference>
<dbReference type="InterPro" id="IPR045169">
    <property type="entry name" value="NO2/SO3_Rdtase_4Fe4S_prot"/>
</dbReference>
<keyword evidence="11 15" id="KW-0198">Cysteine biosynthesis</keyword>
<name>A0A3R9ZZV0_9BACL</name>
<dbReference type="GO" id="GO:0019344">
    <property type="term" value="P:cysteine biosynthetic process"/>
    <property type="evidence" value="ECO:0007669"/>
    <property type="project" value="UniProtKB-KW"/>
</dbReference>
<comment type="catalytic activity">
    <reaction evidence="12 15">
        <text>hydrogen sulfide + 3 NADP(+) + 3 H2O = sulfite + 3 NADPH + 4 H(+)</text>
        <dbReference type="Rhea" id="RHEA:13801"/>
        <dbReference type="ChEBI" id="CHEBI:15377"/>
        <dbReference type="ChEBI" id="CHEBI:15378"/>
        <dbReference type="ChEBI" id="CHEBI:17359"/>
        <dbReference type="ChEBI" id="CHEBI:29919"/>
        <dbReference type="ChEBI" id="CHEBI:57783"/>
        <dbReference type="ChEBI" id="CHEBI:58349"/>
        <dbReference type="EC" id="1.8.1.2"/>
    </reaction>
</comment>
<feature type="domain" description="Nitrite/Sulfite reductase ferredoxin-like" evidence="17">
    <location>
        <begin position="75"/>
        <end position="136"/>
    </location>
</feature>
<dbReference type="PANTHER" id="PTHR11493:SF47">
    <property type="entry name" value="SULFITE REDUCTASE [NADPH] SUBUNIT BETA"/>
    <property type="match status" value="1"/>
</dbReference>
<dbReference type="PANTHER" id="PTHR11493">
    <property type="entry name" value="SULFITE REDUCTASE [NADPH] SUBUNIT BETA-RELATED"/>
    <property type="match status" value="1"/>
</dbReference>
<accession>A0A3R9ZZV0</accession>
<comment type="subunit">
    <text evidence="14 15">Alpha(8)-beta(8). The alpha component is a flavoprotein, the beta component is a hemoprotein.</text>
</comment>
<dbReference type="FunFam" id="3.30.413.10:FF:000003">
    <property type="entry name" value="Sulfite reductase [NADPH] hemoprotein beta-component"/>
    <property type="match status" value="1"/>
</dbReference>
<evidence type="ECO:0000256" key="15">
    <source>
        <dbReference type="HAMAP-Rule" id="MF_01540"/>
    </source>
</evidence>
<dbReference type="Gene3D" id="3.30.413.10">
    <property type="entry name" value="Sulfite Reductase Hemoprotein, domain 1"/>
    <property type="match status" value="2"/>
</dbReference>
<dbReference type="GO" id="GO:0050661">
    <property type="term" value="F:NADP binding"/>
    <property type="evidence" value="ECO:0007669"/>
    <property type="project" value="InterPro"/>
</dbReference>
<sequence>MSENNLLSKNSAPHSDVEAIKIRSNYLRGSLEETLQDRITGSIPEDDNRLMKFHGSYMQDDRDLRNERQKQKLEPAYQFMLRVRAAGGVVTSDQWLMMDRIAQRYANGTIRLTTRQSFQLHGVLKWNMKKTIQEVNASLLSTLAACGDVNRNVMCNPNPHQSEIHGEVYEWASKISAHLDPHTRAYHEIWLDEEKVIDSRSEEEQEPIYGKVYLPRKFKIGIAVPPSNDVDVFSQDLGYIAIVENGKLIGFNVSVGGGMGMSHGDTKTYPQVAQVIGFCTPEQVIDVAEKTVTIQRDYGDRSVRKHARFKYTIDDRGIDWFIGELHARLGWKLEAPRAYHFDNNGDRYGWVKGVGGKWHFTLFIQNGRVKDEGSYRLMTGLREIAKIHNGDFRLTSNQNLIIGNVSAQKKKKIEEMIAEYGLTDGMHYSALRRSSMACVALPTCGLAMAESERYLPSLIDKIEPLLEENGLRDEEIVIRMTGCPNGCARPMLAELSFIGKAAGKYNMYLGGAHNGSRLNKMYKENIGEAEIMDSLRTIIPHYAKERNKGEHFGDFVIRAGYVKEVRSGQDFHA</sequence>
<dbReference type="PRINTS" id="PR00397">
    <property type="entry name" value="SIROHAEM"/>
</dbReference>
<feature type="domain" description="Nitrite/sulphite reductase 4Fe-4S" evidence="16">
    <location>
        <begin position="171"/>
        <end position="332"/>
    </location>
</feature>
<dbReference type="SUPFAM" id="SSF55124">
    <property type="entry name" value="Nitrite/Sulfite reductase N-terminal domain-like"/>
    <property type="match status" value="2"/>
</dbReference>
<evidence type="ECO:0000259" key="17">
    <source>
        <dbReference type="Pfam" id="PF03460"/>
    </source>
</evidence>
<keyword evidence="7 15" id="KW-0521">NADP</keyword>
<dbReference type="NCBIfam" id="TIGR02041">
    <property type="entry name" value="CysI"/>
    <property type="match status" value="1"/>
</dbReference>
<dbReference type="HAMAP" id="MF_01540">
    <property type="entry name" value="CysI"/>
    <property type="match status" value="1"/>
</dbReference>
<dbReference type="EC" id="1.8.1.2" evidence="15"/>
<dbReference type="GO" id="GO:0070814">
    <property type="term" value="P:hydrogen sulfide biosynthetic process"/>
    <property type="evidence" value="ECO:0007669"/>
    <property type="project" value="UniProtKB-UniRule"/>
</dbReference>
<evidence type="ECO:0000256" key="4">
    <source>
        <dbReference type="ARBA" id="ARBA00022605"/>
    </source>
</evidence>
<feature type="binding site" description="axial binding residue" evidence="15">
    <location>
        <position position="487"/>
    </location>
    <ligand>
        <name>siroheme</name>
        <dbReference type="ChEBI" id="CHEBI:60052"/>
    </ligand>
    <ligandPart>
        <name>Fe</name>
        <dbReference type="ChEBI" id="CHEBI:18248"/>
    </ligandPart>
</feature>
<dbReference type="RefSeq" id="WP_126144686.1">
    <property type="nucleotide sequence ID" value="NZ_RXHU01000110.1"/>
</dbReference>
<dbReference type="Proteomes" id="UP000276128">
    <property type="component" value="Unassembled WGS sequence"/>
</dbReference>
<evidence type="ECO:0000313" key="19">
    <source>
        <dbReference type="Proteomes" id="UP000276128"/>
    </source>
</evidence>
<evidence type="ECO:0000256" key="9">
    <source>
        <dbReference type="ARBA" id="ARBA00023004"/>
    </source>
</evidence>
<proteinExistence type="inferred from homology"/>